<name>A0AAV9DY09_ACOCL</name>
<feature type="compositionally biased region" description="Low complexity" evidence="1">
    <location>
        <begin position="19"/>
        <end position="33"/>
    </location>
</feature>
<evidence type="ECO:0000256" key="1">
    <source>
        <dbReference type="SAM" id="MobiDB-lite"/>
    </source>
</evidence>
<gene>
    <name evidence="3" type="ORF">QJS10_CPB11g01150</name>
</gene>
<dbReference type="PANTHER" id="PTHR23354:SF74">
    <property type="entry name" value="TLD-DOMAIN CONTAINING NUCLEOLAR PROTEIN"/>
    <property type="match status" value="1"/>
</dbReference>
<sequence>MISWKDKVADKLSRLLADSSSPSTPSAGAGSPTVRPERQAIPLFTEETSSPKTTSFSSYLLSLVPTTNPSPNDLISNHCNGQHSLRPLPLRSLPVRWKIRGVSWTDELLDCSGEVGPETEKDETSKNLKDTPDNEYLRNINGTERIEEVSTSSDTAKSLPGVLDDSTFISSDLYDFFQSSLPNIVKGCQWVLLYSTLKHGISLQTLLRKSADLSGPCLLITGDMQGAIFGGLLDCPLKPTAKRKYQGTNQTFVFTTIYGEPRLFRATGANRYYYICLNDLLALGGGESFALRLDEDLLHGTSGPSGTFGNLCLAHNPEFELKNVELWGFTHSSQYLV</sequence>
<feature type="domain" description="TLDc" evidence="2">
    <location>
        <begin position="167"/>
        <end position="330"/>
    </location>
</feature>
<comment type="caution">
    <text evidence="3">The sequence shown here is derived from an EMBL/GenBank/DDBJ whole genome shotgun (WGS) entry which is preliminary data.</text>
</comment>
<feature type="region of interest" description="Disordered" evidence="1">
    <location>
        <begin position="15"/>
        <end position="38"/>
    </location>
</feature>
<evidence type="ECO:0000313" key="3">
    <source>
        <dbReference type="EMBL" id="KAK1304897.1"/>
    </source>
</evidence>
<dbReference type="InterPro" id="IPR006571">
    <property type="entry name" value="TLDc_dom"/>
</dbReference>
<dbReference type="Pfam" id="PF07534">
    <property type="entry name" value="TLD"/>
    <property type="match status" value="1"/>
</dbReference>
<dbReference type="Proteomes" id="UP001180020">
    <property type="component" value="Unassembled WGS sequence"/>
</dbReference>
<dbReference type="AlphaFoldDB" id="A0AAV9DY09"/>
<keyword evidence="4" id="KW-1185">Reference proteome</keyword>
<feature type="compositionally biased region" description="Basic and acidic residues" evidence="1">
    <location>
        <begin position="118"/>
        <end position="134"/>
    </location>
</feature>
<dbReference type="SMART" id="SM00584">
    <property type="entry name" value="TLDc"/>
    <property type="match status" value="1"/>
</dbReference>
<reference evidence="3" key="2">
    <citation type="submission" date="2023-06" db="EMBL/GenBank/DDBJ databases">
        <authorList>
            <person name="Ma L."/>
            <person name="Liu K.-W."/>
            <person name="Li Z."/>
            <person name="Hsiao Y.-Y."/>
            <person name="Qi Y."/>
            <person name="Fu T."/>
            <person name="Tang G."/>
            <person name="Zhang D."/>
            <person name="Sun W.-H."/>
            <person name="Liu D.-K."/>
            <person name="Li Y."/>
            <person name="Chen G.-Z."/>
            <person name="Liu X.-D."/>
            <person name="Liao X.-Y."/>
            <person name="Jiang Y.-T."/>
            <person name="Yu X."/>
            <person name="Hao Y."/>
            <person name="Huang J."/>
            <person name="Zhao X.-W."/>
            <person name="Ke S."/>
            <person name="Chen Y.-Y."/>
            <person name="Wu W.-L."/>
            <person name="Hsu J.-L."/>
            <person name="Lin Y.-F."/>
            <person name="Huang M.-D."/>
            <person name="Li C.-Y."/>
            <person name="Huang L."/>
            <person name="Wang Z.-W."/>
            <person name="Zhao X."/>
            <person name="Zhong W.-Y."/>
            <person name="Peng D.-H."/>
            <person name="Ahmad S."/>
            <person name="Lan S."/>
            <person name="Zhang J.-S."/>
            <person name="Tsai W.-C."/>
            <person name="Van De Peer Y."/>
            <person name="Liu Z.-J."/>
        </authorList>
    </citation>
    <scope>NUCLEOTIDE SEQUENCE</scope>
    <source>
        <strain evidence="3">CP</strain>
        <tissue evidence="3">Leaves</tissue>
    </source>
</reference>
<organism evidence="3 4">
    <name type="scientific">Acorus calamus</name>
    <name type="common">Sweet flag</name>
    <dbReference type="NCBI Taxonomy" id="4465"/>
    <lineage>
        <taxon>Eukaryota</taxon>
        <taxon>Viridiplantae</taxon>
        <taxon>Streptophyta</taxon>
        <taxon>Embryophyta</taxon>
        <taxon>Tracheophyta</taxon>
        <taxon>Spermatophyta</taxon>
        <taxon>Magnoliopsida</taxon>
        <taxon>Liliopsida</taxon>
        <taxon>Acoraceae</taxon>
        <taxon>Acorus</taxon>
    </lineage>
</organism>
<dbReference type="PROSITE" id="PS51886">
    <property type="entry name" value="TLDC"/>
    <property type="match status" value="1"/>
</dbReference>
<reference evidence="3" key="1">
    <citation type="journal article" date="2023" name="Nat. Commun.">
        <title>Diploid and tetraploid genomes of Acorus and the evolution of monocots.</title>
        <authorList>
            <person name="Ma L."/>
            <person name="Liu K.W."/>
            <person name="Li Z."/>
            <person name="Hsiao Y.Y."/>
            <person name="Qi Y."/>
            <person name="Fu T."/>
            <person name="Tang G.D."/>
            <person name="Zhang D."/>
            <person name="Sun W.H."/>
            <person name="Liu D.K."/>
            <person name="Li Y."/>
            <person name="Chen G.Z."/>
            <person name="Liu X.D."/>
            <person name="Liao X.Y."/>
            <person name="Jiang Y.T."/>
            <person name="Yu X."/>
            <person name="Hao Y."/>
            <person name="Huang J."/>
            <person name="Zhao X.W."/>
            <person name="Ke S."/>
            <person name="Chen Y.Y."/>
            <person name="Wu W.L."/>
            <person name="Hsu J.L."/>
            <person name="Lin Y.F."/>
            <person name="Huang M.D."/>
            <person name="Li C.Y."/>
            <person name="Huang L."/>
            <person name="Wang Z.W."/>
            <person name="Zhao X."/>
            <person name="Zhong W.Y."/>
            <person name="Peng D.H."/>
            <person name="Ahmad S."/>
            <person name="Lan S."/>
            <person name="Zhang J.S."/>
            <person name="Tsai W.C."/>
            <person name="Van de Peer Y."/>
            <person name="Liu Z.J."/>
        </authorList>
    </citation>
    <scope>NUCLEOTIDE SEQUENCE</scope>
    <source>
        <strain evidence="3">CP</strain>
    </source>
</reference>
<evidence type="ECO:0000259" key="2">
    <source>
        <dbReference type="PROSITE" id="PS51886"/>
    </source>
</evidence>
<dbReference type="EMBL" id="JAUJYO010000011">
    <property type="protein sequence ID" value="KAK1304897.1"/>
    <property type="molecule type" value="Genomic_DNA"/>
</dbReference>
<evidence type="ECO:0000313" key="4">
    <source>
        <dbReference type="Proteomes" id="UP001180020"/>
    </source>
</evidence>
<feature type="region of interest" description="Disordered" evidence="1">
    <location>
        <begin position="113"/>
        <end position="134"/>
    </location>
</feature>
<accession>A0AAV9DY09</accession>
<proteinExistence type="predicted"/>
<protein>
    <recommendedName>
        <fullName evidence="2">TLDc domain-containing protein</fullName>
    </recommendedName>
</protein>
<dbReference type="PANTHER" id="PTHR23354">
    <property type="entry name" value="NUCLEOLAR PROTEIN 7/ESTROGEN RECEPTOR COACTIVATOR-RELATED"/>
    <property type="match status" value="1"/>
</dbReference>